<dbReference type="STRING" id="52838.A0A4S8JJT6"/>
<organism evidence="2 3">
    <name type="scientific">Musa balbisiana</name>
    <name type="common">Banana</name>
    <dbReference type="NCBI Taxonomy" id="52838"/>
    <lineage>
        <taxon>Eukaryota</taxon>
        <taxon>Viridiplantae</taxon>
        <taxon>Streptophyta</taxon>
        <taxon>Embryophyta</taxon>
        <taxon>Tracheophyta</taxon>
        <taxon>Spermatophyta</taxon>
        <taxon>Magnoliopsida</taxon>
        <taxon>Liliopsida</taxon>
        <taxon>Zingiberales</taxon>
        <taxon>Musaceae</taxon>
        <taxon>Musa</taxon>
    </lineage>
</organism>
<dbReference type="AlphaFoldDB" id="A0A4S8JJT6"/>
<proteinExistence type="predicted"/>
<evidence type="ECO:0000313" key="2">
    <source>
        <dbReference type="EMBL" id="THU61604.1"/>
    </source>
</evidence>
<feature type="region of interest" description="Disordered" evidence="1">
    <location>
        <begin position="203"/>
        <end position="222"/>
    </location>
</feature>
<comment type="caution">
    <text evidence="2">The sequence shown here is derived from an EMBL/GenBank/DDBJ whole genome shotgun (WGS) entry which is preliminary data.</text>
</comment>
<protein>
    <submittedName>
        <fullName evidence="2">Uncharacterized protein</fullName>
    </submittedName>
</protein>
<dbReference type="EMBL" id="PYDT01000005">
    <property type="protein sequence ID" value="THU61604.1"/>
    <property type="molecule type" value="Genomic_DNA"/>
</dbReference>
<dbReference type="PANTHER" id="PTHR33318:SF5">
    <property type="entry name" value="OS06G0670100 PROTEIN"/>
    <property type="match status" value="1"/>
</dbReference>
<dbReference type="Proteomes" id="UP000317650">
    <property type="component" value="Chromosome 7"/>
</dbReference>
<feature type="compositionally biased region" description="Polar residues" evidence="1">
    <location>
        <begin position="211"/>
        <end position="222"/>
    </location>
</feature>
<evidence type="ECO:0000313" key="3">
    <source>
        <dbReference type="Proteomes" id="UP000317650"/>
    </source>
</evidence>
<dbReference type="PANTHER" id="PTHR33318">
    <property type="entry name" value="ASPARTYL/GLUTAMYL-TRNA(ASN/GLN) AMIDOTRANSFERASE SUBUNIT"/>
    <property type="match status" value="1"/>
</dbReference>
<name>A0A4S8JJT6_MUSBA</name>
<gene>
    <name evidence="2" type="ORF">C4D60_Mb07t25070</name>
</gene>
<evidence type="ECO:0000256" key="1">
    <source>
        <dbReference type="SAM" id="MobiDB-lite"/>
    </source>
</evidence>
<accession>A0A4S8JJT6</accession>
<dbReference type="InterPro" id="IPR039300">
    <property type="entry name" value="JASON"/>
</dbReference>
<sequence>MKRSKFRVIEQVLGFFESVLMSCFFGCFRIKDDARRRTDSCANSISSEDRVSLVSTKELASDSLFREQEAYSCVVENIEESSFQKDLEIQAKFLKNCGALSKIPEEILRTPNKIFSQASKDDSSLNFPLRLPVLYGMDDNLDEHSDPRAHSVEKLDHSFGLSENEFEGSILEEQQTVRKVLQFDVNKHVSQVDPEPDLVNLDISPSRVGSKPQTLDSSDSPYPTPLNLTNEMQTPGTVYPVNLDSLRTGKHTRIRTQYVYPVLKPVENLPQWDALRRGSCQHVQSDDSFEPQLSSRTDSVERRNKVFLTPARQDSQFFNSWLLSSCGKKNQDGDRILTEKSVDKIMPTDLTLISSSRDQVDIEPDTPELIISSLSQWLKPKPLKNRNFDVTAFISNEQFCPVMNFDAERPIIGTVAAHWTDDDACSNSHGHWNGNGIPNSTTKYKEDQRVSWHATPFEERLDKVLSDEKLLPQRVEAVDVEQSRATPLCICVSSTIVLILALFSL</sequence>
<keyword evidence="3" id="KW-1185">Reference proteome</keyword>
<reference evidence="2 3" key="1">
    <citation type="journal article" date="2019" name="Nat. Plants">
        <title>Genome sequencing of Musa balbisiana reveals subgenome evolution and function divergence in polyploid bananas.</title>
        <authorList>
            <person name="Yao X."/>
        </authorList>
    </citation>
    <scope>NUCLEOTIDE SEQUENCE [LARGE SCALE GENOMIC DNA]</scope>
    <source>
        <strain evidence="3">cv. DH-PKW</strain>
        <tissue evidence="2">Leaves</tissue>
    </source>
</reference>
<dbReference type="GO" id="GO:0007142">
    <property type="term" value="P:male meiosis II"/>
    <property type="evidence" value="ECO:0007669"/>
    <property type="project" value="InterPro"/>
</dbReference>